<feature type="compositionally biased region" description="Pro residues" evidence="1">
    <location>
        <begin position="93"/>
        <end position="106"/>
    </location>
</feature>
<name>K0JY88_SACES</name>
<gene>
    <name evidence="2" type="ordered locus">BN6_18330</name>
</gene>
<dbReference type="PATRIC" id="fig|1179773.3.peg.1839"/>
<protein>
    <recommendedName>
        <fullName evidence="4">YbaB/EbfC DNA-binding family protein</fullName>
    </recommendedName>
</protein>
<dbReference type="KEGG" id="sesp:BN6_18330"/>
<reference evidence="2 3" key="1">
    <citation type="journal article" date="2012" name="BMC Genomics">
        <title>Complete genome sequence of Saccharothrix espanaensis DSM 44229T and comparison to the other completely sequenced Pseudonocardiaceae.</title>
        <authorList>
            <person name="Strobel T."/>
            <person name="Al-Dilaimi A."/>
            <person name="Blom J."/>
            <person name="Gessner A."/>
            <person name="Kalinowski J."/>
            <person name="Luzhetska M."/>
            <person name="Puhler A."/>
            <person name="Szczepanowski R."/>
            <person name="Bechthold A."/>
            <person name="Ruckert C."/>
        </authorList>
    </citation>
    <scope>NUCLEOTIDE SEQUENCE [LARGE SCALE GENOMIC DNA]</scope>
    <source>
        <strain evidence="3">ATCC 51144 / DSM 44229 / JCM 9112 / NBRC 15066 / NRRL 15764</strain>
    </source>
</reference>
<dbReference type="eggNOG" id="ENOG5034A17">
    <property type="taxonomic scope" value="Bacteria"/>
</dbReference>
<accession>K0JY88</accession>
<dbReference type="AlphaFoldDB" id="K0JY88"/>
<evidence type="ECO:0000313" key="3">
    <source>
        <dbReference type="Proteomes" id="UP000006281"/>
    </source>
</evidence>
<feature type="region of interest" description="Disordered" evidence="1">
    <location>
        <begin position="1"/>
        <end position="40"/>
    </location>
</feature>
<dbReference type="EMBL" id="HE804045">
    <property type="protein sequence ID" value="CCH29153.1"/>
    <property type="molecule type" value="Genomic_DNA"/>
</dbReference>
<evidence type="ECO:0000313" key="2">
    <source>
        <dbReference type="EMBL" id="CCH29153.1"/>
    </source>
</evidence>
<sequence>MGGVLRLGFEEDDEHDRPPPTGLPPASQHPAEPLSGHADGVTVTVDEAAEIRDVSLDRGWRRLVDPRRLGDATLAAANEATMRALAKQVEQPPESPDAPAPPPYRPITPQDAVRLLDEVAADLTAFTRRLAEATGPVSVESQGGHVHGTSHGGRVTALKVDPQWVNQARDSELIAELREVLAGLRVRSAPAHLAAGPDSPAIAELNALARDPHTLLRGLGLLP</sequence>
<keyword evidence="3" id="KW-1185">Reference proteome</keyword>
<feature type="region of interest" description="Disordered" evidence="1">
    <location>
        <begin position="87"/>
        <end position="108"/>
    </location>
</feature>
<dbReference type="STRING" id="1179773.BN6_18330"/>
<proteinExistence type="predicted"/>
<organism evidence="2 3">
    <name type="scientific">Saccharothrix espanaensis (strain ATCC 51144 / DSM 44229 / JCM 9112 / NBRC 15066 / NRRL 15764)</name>
    <dbReference type="NCBI Taxonomy" id="1179773"/>
    <lineage>
        <taxon>Bacteria</taxon>
        <taxon>Bacillati</taxon>
        <taxon>Actinomycetota</taxon>
        <taxon>Actinomycetes</taxon>
        <taxon>Pseudonocardiales</taxon>
        <taxon>Pseudonocardiaceae</taxon>
        <taxon>Saccharothrix</taxon>
    </lineage>
</organism>
<dbReference type="HOGENOM" id="CLU_1239409_0_0_11"/>
<evidence type="ECO:0008006" key="4">
    <source>
        <dbReference type="Google" id="ProtNLM"/>
    </source>
</evidence>
<evidence type="ECO:0000256" key="1">
    <source>
        <dbReference type="SAM" id="MobiDB-lite"/>
    </source>
</evidence>
<dbReference type="Proteomes" id="UP000006281">
    <property type="component" value="Chromosome"/>
</dbReference>